<dbReference type="AlphaFoldDB" id="A0A2P6FCM6"/>
<evidence type="ECO:0000313" key="2">
    <source>
        <dbReference type="EMBL" id="PQM31215.1"/>
    </source>
</evidence>
<dbReference type="NCBIfam" id="NF046004">
    <property type="entry name" value="ICE_Mbov_0401"/>
    <property type="match status" value="1"/>
</dbReference>
<evidence type="ECO:0000313" key="3">
    <source>
        <dbReference type="Proteomes" id="UP000031565"/>
    </source>
</evidence>
<sequence length="390" mass="46397">MGRKPYQRIHFDLYIKVLKELDSGKLYQDIIDKYKDSKITPMTVSNIFRSIDLAEINENFKHTALHNKIKADSKYIYLGLDDTFTKIFKRHKKIDKNMVRLAYLHTGIDWQKSTKKRHFSQNKLLLTVMSKNVNLKMKEYRQLLKEFINNNYDLTEKSLIVMGDGAEWIKKIAEYFKSDYILDEFHLMAKVHRCFNFRRLSKDSKKVLTIEETQKKAIYQDLYAFVRKGGVDHILDYLKPFLTKEMQEVYPFLKDKKDKVKELIKYITTNANGIRNYQNEYYIGCQTESQISHNVKALKSYGAKAYSEIVFRTMLSMRMAKVNQWSPIQLIINEHIEEVKEATEYYRQNMWFHPTNENYDYESKQGSVPILKSKERGITKLIRKVLSSKN</sequence>
<gene>
    <name evidence="2" type="ORF">SMSRO_SF010290</name>
</gene>
<dbReference type="EMBL" id="JTLV02000001">
    <property type="protein sequence ID" value="PQM31215.1"/>
    <property type="molecule type" value="Genomic_DNA"/>
</dbReference>
<dbReference type="OrthoDB" id="394306at2"/>
<protein>
    <recommendedName>
        <fullName evidence="4">ISLre2 family transposase</fullName>
    </recommendedName>
</protein>
<dbReference type="InterPro" id="IPR009620">
    <property type="entry name" value="UPF0236"/>
</dbReference>
<comment type="caution">
    <text evidence="2">The sequence shown here is derived from an EMBL/GenBank/DDBJ whole genome shotgun (WGS) entry which is preliminary data.</text>
</comment>
<dbReference type="Pfam" id="PF06782">
    <property type="entry name" value="UPF0236"/>
    <property type="match status" value="1"/>
</dbReference>
<comment type="similarity">
    <text evidence="1">Belongs to the UPF0236 family.</text>
</comment>
<accession>A0A2P6FCM6</accession>
<keyword evidence="3" id="KW-1185">Reference proteome</keyword>
<evidence type="ECO:0008006" key="4">
    <source>
        <dbReference type="Google" id="ProtNLM"/>
    </source>
</evidence>
<organism evidence="2 3">
    <name type="scientific">Spiroplasma poulsonii</name>
    <dbReference type="NCBI Taxonomy" id="2138"/>
    <lineage>
        <taxon>Bacteria</taxon>
        <taxon>Bacillati</taxon>
        <taxon>Mycoplasmatota</taxon>
        <taxon>Mollicutes</taxon>
        <taxon>Entomoplasmatales</taxon>
        <taxon>Spiroplasmataceae</taxon>
        <taxon>Spiroplasma</taxon>
    </lineage>
</organism>
<reference evidence="2 3" key="1">
    <citation type="journal article" date="2015" name="MBio">
        <title>Genome sequence of the Drosophila melanogaster male-killing Spiroplasma strain MSRO endosymbiont.</title>
        <authorList>
            <person name="Paredes J.C."/>
            <person name="Herren J.K."/>
            <person name="Schupfer F."/>
            <person name="Marin R."/>
            <person name="Claverol S."/>
            <person name="Kuo C.H."/>
            <person name="Lemaitre B."/>
            <person name="Beven L."/>
        </authorList>
    </citation>
    <scope>NUCLEOTIDE SEQUENCE [LARGE SCALE GENOMIC DNA]</scope>
    <source>
        <strain evidence="2 3">MSRO</strain>
    </source>
</reference>
<proteinExistence type="inferred from homology"/>
<dbReference type="Proteomes" id="UP000031565">
    <property type="component" value="Unassembled WGS sequence"/>
</dbReference>
<name>A0A2P6FCM6_9MOLU</name>
<evidence type="ECO:0000256" key="1">
    <source>
        <dbReference type="ARBA" id="ARBA00006539"/>
    </source>
</evidence>
<dbReference type="STRING" id="2138.SMSRO_v1c09830"/>